<feature type="compositionally biased region" description="Low complexity" evidence="1">
    <location>
        <begin position="165"/>
        <end position="180"/>
    </location>
</feature>
<evidence type="ECO:0000256" key="1">
    <source>
        <dbReference type="SAM" id="MobiDB-lite"/>
    </source>
</evidence>
<dbReference type="EMBL" id="JH795855">
    <property type="protein sequence ID" value="EJU06107.1"/>
    <property type="molecule type" value="Genomic_DNA"/>
</dbReference>
<dbReference type="RefSeq" id="XP_040633001.1">
    <property type="nucleotide sequence ID" value="XM_040771495.1"/>
</dbReference>
<feature type="region of interest" description="Disordered" evidence="1">
    <location>
        <begin position="1"/>
        <end position="244"/>
    </location>
</feature>
<evidence type="ECO:0000313" key="3">
    <source>
        <dbReference type="Proteomes" id="UP000030653"/>
    </source>
</evidence>
<keyword evidence="3" id="KW-1185">Reference proteome</keyword>
<dbReference type="AlphaFoldDB" id="M5GFB0"/>
<evidence type="ECO:0000313" key="2">
    <source>
        <dbReference type="EMBL" id="EJU06107.1"/>
    </source>
</evidence>
<protein>
    <submittedName>
        <fullName evidence="2">Uncharacterized protein</fullName>
    </submittedName>
</protein>
<reference evidence="2 3" key="1">
    <citation type="journal article" date="2012" name="Science">
        <title>The Paleozoic origin of enzymatic lignin decomposition reconstructed from 31 fungal genomes.</title>
        <authorList>
            <person name="Floudas D."/>
            <person name="Binder M."/>
            <person name="Riley R."/>
            <person name="Barry K."/>
            <person name="Blanchette R.A."/>
            <person name="Henrissat B."/>
            <person name="Martinez A.T."/>
            <person name="Otillar R."/>
            <person name="Spatafora J.W."/>
            <person name="Yadav J.S."/>
            <person name="Aerts A."/>
            <person name="Benoit I."/>
            <person name="Boyd A."/>
            <person name="Carlson A."/>
            <person name="Copeland A."/>
            <person name="Coutinho P.M."/>
            <person name="de Vries R.P."/>
            <person name="Ferreira P."/>
            <person name="Findley K."/>
            <person name="Foster B."/>
            <person name="Gaskell J."/>
            <person name="Glotzer D."/>
            <person name="Gorecki P."/>
            <person name="Heitman J."/>
            <person name="Hesse C."/>
            <person name="Hori C."/>
            <person name="Igarashi K."/>
            <person name="Jurgens J.A."/>
            <person name="Kallen N."/>
            <person name="Kersten P."/>
            <person name="Kohler A."/>
            <person name="Kuees U."/>
            <person name="Kumar T.K.A."/>
            <person name="Kuo A."/>
            <person name="LaButti K."/>
            <person name="Larrondo L.F."/>
            <person name="Lindquist E."/>
            <person name="Ling A."/>
            <person name="Lombard V."/>
            <person name="Lucas S."/>
            <person name="Lundell T."/>
            <person name="Martin R."/>
            <person name="McLaughlin D.J."/>
            <person name="Morgenstern I."/>
            <person name="Morin E."/>
            <person name="Murat C."/>
            <person name="Nagy L.G."/>
            <person name="Nolan M."/>
            <person name="Ohm R.A."/>
            <person name="Patyshakuliyeva A."/>
            <person name="Rokas A."/>
            <person name="Ruiz-Duenas F.J."/>
            <person name="Sabat G."/>
            <person name="Salamov A."/>
            <person name="Samejima M."/>
            <person name="Schmutz J."/>
            <person name="Slot J.C."/>
            <person name="St John F."/>
            <person name="Stenlid J."/>
            <person name="Sun H."/>
            <person name="Sun S."/>
            <person name="Syed K."/>
            <person name="Tsang A."/>
            <person name="Wiebenga A."/>
            <person name="Young D."/>
            <person name="Pisabarro A."/>
            <person name="Eastwood D.C."/>
            <person name="Martin F."/>
            <person name="Cullen D."/>
            <person name="Grigoriev I.V."/>
            <person name="Hibbett D.S."/>
        </authorList>
    </citation>
    <scope>NUCLEOTIDE SEQUENCE [LARGE SCALE GENOMIC DNA]</scope>
    <source>
        <strain evidence="2 3">DJM-731 SS1</strain>
    </source>
</reference>
<feature type="compositionally biased region" description="Low complexity" evidence="1">
    <location>
        <begin position="146"/>
        <end position="155"/>
    </location>
</feature>
<feature type="compositionally biased region" description="Low complexity" evidence="1">
    <location>
        <begin position="205"/>
        <end position="232"/>
    </location>
</feature>
<gene>
    <name evidence="2" type="ORF">DACRYDRAFT_19406</name>
</gene>
<feature type="compositionally biased region" description="Low complexity" evidence="1">
    <location>
        <begin position="122"/>
        <end position="131"/>
    </location>
</feature>
<feature type="compositionally biased region" description="Low complexity" evidence="1">
    <location>
        <begin position="105"/>
        <end position="115"/>
    </location>
</feature>
<dbReference type="HOGENOM" id="CLU_1137968_0_0_1"/>
<feature type="compositionally biased region" description="Polar residues" evidence="1">
    <location>
        <begin position="17"/>
        <end position="29"/>
    </location>
</feature>
<proteinExistence type="predicted"/>
<accession>M5GFB0</accession>
<dbReference type="GeneID" id="63686557"/>
<feature type="compositionally biased region" description="Polar residues" evidence="1">
    <location>
        <begin position="233"/>
        <end position="244"/>
    </location>
</feature>
<dbReference type="Proteomes" id="UP000030653">
    <property type="component" value="Unassembled WGS sequence"/>
</dbReference>
<feature type="compositionally biased region" description="Pro residues" evidence="1">
    <location>
        <begin position="193"/>
        <end position="204"/>
    </location>
</feature>
<organism evidence="2 3">
    <name type="scientific">Dacryopinax primogenitus (strain DJM 731)</name>
    <name type="common">Brown rot fungus</name>
    <dbReference type="NCBI Taxonomy" id="1858805"/>
    <lineage>
        <taxon>Eukaryota</taxon>
        <taxon>Fungi</taxon>
        <taxon>Dikarya</taxon>
        <taxon>Basidiomycota</taxon>
        <taxon>Agaricomycotina</taxon>
        <taxon>Dacrymycetes</taxon>
        <taxon>Dacrymycetales</taxon>
        <taxon>Dacrymycetaceae</taxon>
        <taxon>Dacryopinax</taxon>
    </lineage>
</organism>
<name>M5GFB0_DACPD</name>
<sequence length="244" mass="25748">MPVHANLPTPAQAYAAQHTSPPSSSTDNARLSPVSMRRAPSTSPNSGQGGDPPSIDHVGSPAPTYASNNSSSPLPSPPTQGSRPYDIALAESVIPVSESVKQMHQQFQQQSQSQSLKRYSMAPSIAPSVASGPPPPVPAYPLGMQSYNPLNAYNPPATPAPPPIQQQQQYSPSVPGYPQQGLAHSQSLYSLPTGPPRGHVPPAPGQMYPQPGYPQGQAQPWGQQGEQGGQQPVSGWQQQGTYRR</sequence>